<comment type="caution">
    <text evidence="3">The sequence shown here is derived from an EMBL/GenBank/DDBJ whole genome shotgun (WGS) entry which is preliminary data.</text>
</comment>
<accession>A0A2T4ZF44</accession>
<dbReference type="Gene3D" id="3.40.50.720">
    <property type="entry name" value="NAD(P)-binding Rossmann-like Domain"/>
    <property type="match status" value="1"/>
</dbReference>
<evidence type="ECO:0000256" key="1">
    <source>
        <dbReference type="ARBA" id="ARBA00022857"/>
    </source>
</evidence>
<evidence type="ECO:0000313" key="4">
    <source>
        <dbReference type="Proteomes" id="UP000241808"/>
    </source>
</evidence>
<dbReference type="CDD" id="cd05369">
    <property type="entry name" value="TER_DECR_SDR_a"/>
    <property type="match status" value="1"/>
</dbReference>
<sequence>MTTMFKDGLLAGKRILVTGGGTGLGREMAEDYLRLGATVHICGRRKGVLDDTAKELMDRHGGQVHTHSVDIRVAQAVEEMIDEIFAMGPLTGLVNNAAGNFISPTKDLSPRGFDAIAGIVFHGSFYVTLACGKRWIAGGHKASVISILTTWVWNGGPFTVPSAMSKAGINVMTQSLAAEWGRYGIRLNAIAPGPFPTKGAWERLNPGLAAEQDKGREGSPMGRNGEMHELKNLATFLMADGCEYLTGQTIAIDGARYNASGGNFYSLSALSDGQWQEMAEMIRAANDKDKAQRSV</sequence>
<dbReference type="GO" id="GO:0008670">
    <property type="term" value="F:2,4-dienoyl-CoA reductase (NADPH) activity"/>
    <property type="evidence" value="ECO:0007669"/>
    <property type="project" value="InterPro"/>
</dbReference>
<evidence type="ECO:0000313" key="3">
    <source>
        <dbReference type="EMBL" id="PTM60511.1"/>
    </source>
</evidence>
<gene>
    <name evidence="3" type="ORF">C8P69_103445</name>
</gene>
<dbReference type="EMBL" id="PZZL01000003">
    <property type="protein sequence ID" value="PTM60511.1"/>
    <property type="molecule type" value="Genomic_DNA"/>
</dbReference>
<dbReference type="Proteomes" id="UP000241808">
    <property type="component" value="Unassembled WGS sequence"/>
</dbReference>
<keyword evidence="2" id="KW-0560">Oxidoreductase</keyword>
<dbReference type="Pfam" id="PF13561">
    <property type="entry name" value="adh_short_C2"/>
    <property type="match status" value="1"/>
</dbReference>
<dbReference type="PANTHER" id="PTHR43296:SF2">
    <property type="entry name" value="PEROXISOMAL 2,4-DIENOYL-COA REDUCTASE [(3E)-ENOYL-COA-PRODUCING]"/>
    <property type="match status" value="1"/>
</dbReference>
<name>A0A2T4ZF44_9HYPH</name>
<evidence type="ECO:0000256" key="2">
    <source>
        <dbReference type="ARBA" id="ARBA00023002"/>
    </source>
</evidence>
<organism evidence="3 4">
    <name type="scientific">Phreatobacter oligotrophus</name>
    <dbReference type="NCBI Taxonomy" id="1122261"/>
    <lineage>
        <taxon>Bacteria</taxon>
        <taxon>Pseudomonadati</taxon>
        <taxon>Pseudomonadota</taxon>
        <taxon>Alphaproteobacteria</taxon>
        <taxon>Hyphomicrobiales</taxon>
        <taxon>Phreatobacteraceae</taxon>
        <taxon>Phreatobacter</taxon>
    </lineage>
</organism>
<dbReference type="GO" id="GO:0009062">
    <property type="term" value="P:fatty acid catabolic process"/>
    <property type="evidence" value="ECO:0007669"/>
    <property type="project" value="InterPro"/>
</dbReference>
<dbReference type="PRINTS" id="PR00081">
    <property type="entry name" value="GDHRDH"/>
</dbReference>
<dbReference type="InterPro" id="IPR036291">
    <property type="entry name" value="NAD(P)-bd_dom_sf"/>
</dbReference>
<reference evidence="3 4" key="1">
    <citation type="submission" date="2018-04" db="EMBL/GenBank/DDBJ databases">
        <title>Genomic Encyclopedia of Archaeal and Bacterial Type Strains, Phase II (KMG-II): from individual species to whole genera.</title>
        <authorList>
            <person name="Goeker M."/>
        </authorList>
    </citation>
    <scope>NUCLEOTIDE SEQUENCE [LARGE SCALE GENOMIC DNA]</scope>
    <source>
        <strain evidence="3 4">DSM 25521</strain>
    </source>
</reference>
<proteinExistence type="predicted"/>
<dbReference type="PANTHER" id="PTHR43296">
    <property type="entry name" value="PEROXISOMAL 2,4-DIENOYL-COA REDUCTASE"/>
    <property type="match status" value="1"/>
</dbReference>
<keyword evidence="1" id="KW-0521">NADP</keyword>
<keyword evidence="4" id="KW-1185">Reference proteome</keyword>
<dbReference type="InterPro" id="IPR045017">
    <property type="entry name" value="DECR2-like"/>
</dbReference>
<dbReference type="SUPFAM" id="SSF51735">
    <property type="entry name" value="NAD(P)-binding Rossmann-fold domains"/>
    <property type="match status" value="1"/>
</dbReference>
<dbReference type="AlphaFoldDB" id="A0A2T4ZF44"/>
<protein>
    <submittedName>
        <fullName evidence="3">NAD(P)-dependent dehydrogenase (Short-subunit alcohol dehydrogenase family)</fullName>
    </submittedName>
</protein>
<dbReference type="InterPro" id="IPR002347">
    <property type="entry name" value="SDR_fam"/>
</dbReference>